<dbReference type="GO" id="GO:0030288">
    <property type="term" value="C:outer membrane-bounded periplasmic space"/>
    <property type="evidence" value="ECO:0007669"/>
    <property type="project" value="InterPro"/>
</dbReference>
<dbReference type="InterPro" id="IPR027304">
    <property type="entry name" value="Trigger_fact/SurA_dom_sf"/>
</dbReference>
<evidence type="ECO:0000256" key="4">
    <source>
        <dbReference type="ARBA" id="ARBA00023110"/>
    </source>
</evidence>
<dbReference type="NCBIfam" id="NF008038">
    <property type="entry name" value="PRK10770.1"/>
    <property type="match status" value="1"/>
</dbReference>
<dbReference type="InterPro" id="IPR050280">
    <property type="entry name" value="OMP_Chaperone_SurA"/>
</dbReference>
<dbReference type="GO" id="GO:0003755">
    <property type="term" value="F:peptidyl-prolyl cis-trans isomerase activity"/>
    <property type="evidence" value="ECO:0007669"/>
    <property type="project" value="UniProtKB-UniRule"/>
</dbReference>
<dbReference type="AlphaFoldDB" id="A0A1C3L3V3"/>
<dbReference type="InterPro" id="IPR046357">
    <property type="entry name" value="PPIase_dom_sf"/>
</dbReference>
<keyword evidence="4 7" id="KW-0697">Rotamase</keyword>
<dbReference type="STRING" id="1835721.TRABTM_A_00700"/>
<dbReference type="Gene3D" id="1.10.4030.10">
    <property type="entry name" value="Porin chaperone SurA, peptide-binding domain"/>
    <property type="match status" value="2"/>
</dbReference>
<feature type="chain" id="PRO_5009005451" description="Chaperone SurA" evidence="7">
    <location>
        <begin position="20"/>
        <end position="412"/>
    </location>
</feature>
<dbReference type="GO" id="GO:0006457">
    <property type="term" value="P:protein folding"/>
    <property type="evidence" value="ECO:0007669"/>
    <property type="project" value="UniProtKB-UniRule"/>
</dbReference>
<dbReference type="InterPro" id="IPR023034">
    <property type="entry name" value="PPIase_SurA"/>
</dbReference>
<evidence type="ECO:0000256" key="1">
    <source>
        <dbReference type="ARBA" id="ARBA00022729"/>
    </source>
</evidence>
<dbReference type="GO" id="GO:0050821">
    <property type="term" value="P:protein stabilization"/>
    <property type="evidence" value="ECO:0007669"/>
    <property type="project" value="InterPro"/>
</dbReference>
<dbReference type="GO" id="GO:0042277">
    <property type="term" value="F:peptide binding"/>
    <property type="evidence" value="ECO:0007669"/>
    <property type="project" value="InterPro"/>
</dbReference>
<comment type="function">
    <text evidence="7">Chaperone involved in the correct folding and assembly of outer membrane proteins. Recognizes specific patterns of aromatic residues and the orientation of their side chains, which are found more frequently in integral outer membrane proteins. May act in both early periplasmic and late outer membrane-associated steps of protein maturation.</text>
</comment>
<comment type="catalytic activity">
    <reaction evidence="7">
        <text>[protein]-peptidylproline (omega=180) = [protein]-peptidylproline (omega=0)</text>
        <dbReference type="Rhea" id="RHEA:16237"/>
        <dbReference type="Rhea" id="RHEA-COMP:10747"/>
        <dbReference type="Rhea" id="RHEA-COMP:10748"/>
        <dbReference type="ChEBI" id="CHEBI:83833"/>
        <dbReference type="ChEBI" id="CHEBI:83834"/>
        <dbReference type="EC" id="5.2.1.8"/>
    </reaction>
</comment>
<dbReference type="PATRIC" id="fig|1835721.3.peg.53"/>
<dbReference type="PROSITE" id="PS01096">
    <property type="entry name" value="PPIC_PPIASE_1"/>
    <property type="match status" value="1"/>
</dbReference>
<organism evidence="9 10">
    <name type="scientific">secondary endosymbiont of Trabutina mannipara</name>
    <dbReference type="NCBI Taxonomy" id="1835721"/>
    <lineage>
        <taxon>Bacteria</taxon>
        <taxon>Pseudomonadati</taxon>
        <taxon>Pseudomonadota</taxon>
        <taxon>Gammaproteobacteria</taxon>
        <taxon>Enterobacterales</taxon>
        <taxon>Enterobacteriaceae</taxon>
    </lineage>
</organism>
<dbReference type="GO" id="GO:0043165">
    <property type="term" value="P:Gram-negative-bacterium-type cell outer membrane assembly"/>
    <property type="evidence" value="ECO:0007669"/>
    <property type="project" value="InterPro"/>
</dbReference>
<keyword evidence="1 7" id="KW-0732">Signal</keyword>
<name>A0A1C3L3V3_9ENTR</name>
<evidence type="ECO:0000256" key="3">
    <source>
        <dbReference type="ARBA" id="ARBA00022764"/>
    </source>
</evidence>
<evidence type="ECO:0000256" key="6">
    <source>
        <dbReference type="ARBA" id="ARBA00023235"/>
    </source>
</evidence>
<dbReference type="HAMAP" id="MF_01183">
    <property type="entry name" value="Chaperone_SurA"/>
    <property type="match status" value="1"/>
</dbReference>
<dbReference type="RefSeq" id="WP_083172284.1">
    <property type="nucleotide sequence ID" value="NZ_LT594522.1"/>
</dbReference>
<dbReference type="EC" id="5.2.1.8" evidence="7"/>
<dbReference type="PROSITE" id="PS50198">
    <property type="entry name" value="PPIC_PPIASE_2"/>
    <property type="match status" value="2"/>
</dbReference>
<dbReference type="GO" id="GO:0051082">
    <property type="term" value="F:unfolded protein binding"/>
    <property type="evidence" value="ECO:0007669"/>
    <property type="project" value="UniProtKB-UniRule"/>
</dbReference>
<dbReference type="InterPro" id="IPR000297">
    <property type="entry name" value="PPIase_PpiC"/>
</dbReference>
<feature type="domain" description="PpiC" evidence="8">
    <location>
        <begin position="267"/>
        <end position="367"/>
    </location>
</feature>
<keyword evidence="10" id="KW-1185">Reference proteome</keyword>
<proteinExistence type="inferred from homology"/>
<dbReference type="PANTHER" id="PTHR47637">
    <property type="entry name" value="CHAPERONE SURA"/>
    <property type="match status" value="1"/>
</dbReference>
<dbReference type="InterPro" id="IPR015391">
    <property type="entry name" value="SurA_N"/>
</dbReference>
<evidence type="ECO:0000256" key="5">
    <source>
        <dbReference type="ARBA" id="ARBA00023186"/>
    </source>
</evidence>
<dbReference type="Proteomes" id="UP000092809">
    <property type="component" value="Chromosome I"/>
</dbReference>
<sequence precursor="true">MHILVIFFILLLGTNSAFATLQVLDKVAAVVNKDIVLESDINSMLNMMKYGNKEYNQQFFEEKTLHSKILNRLIMENIILHLAQRAHISISSKYLDHVIRNIASKNYITIDQLRNYLAYDKLDYNTYRAQLSKEILISKVCNSEVRRRITIFPQEIDSIIQQIAIKNRNSTKFNINHILIKLPENPTQAAIFKAETLASYVVKYANNYQQEHKVQIGWKKFEELPALFAVSIQYAKKGNIVGPIRSEVGFHILKINDVRIEHKKITKEEVHIRHIFLRDSIIRNDQCARSKLENISDKISKGSISFEAVAKQQSEDPNSSNKGGDLGWRFTDAFDSNLRDVLMHLHKGEISTPVHSAFGWHIIQLIDIRQVDCTDSFSKENAYRILFKRKFYEEVQNWMQEQHSSSYIKILK</sequence>
<gene>
    <name evidence="7 9" type="primary">surA</name>
    <name evidence="9" type="ORF">TRABTM_A_00700</name>
</gene>
<keyword evidence="6 7" id="KW-0413">Isomerase</keyword>
<dbReference type="KEGG" id="senm:TRABTM_A_00700"/>
<dbReference type="Pfam" id="PF09312">
    <property type="entry name" value="SurA_N"/>
    <property type="match status" value="1"/>
</dbReference>
<dbReference type="PANTHER" id="PTHR47637:SF1">
    <property type="entry name" value="CHAPERONE SURA"/>
    <property type="match status" value="1"/>
</dbReference>
<keyword evidence="3 7" id="KW-0574">Periplasm</keyword>
<keyword evidence="2 7" id="KW-0677">Repeat</keyword>
<feature type="signal peptide" evidence="7">
    <location>
        <begin position="1"/>
        <end position="19"/>
    </location>
</feature>
<evidence type="ECO:0000259" key="8">
    <source>
        <dbReference type="PROSITE" id="PS50198"/>
    </source>
</evidence>
<dbReference type="EMBL" id="LT594522">
    <property type="protein sequence ID" value="SBT81935.1"/>
    <property type="molecule type" value="Genomic_DNA"/>
</dbReference>
<dbReference type="InterPro" id="IPR023058">
    <property type="entry name" value="PPIase_PpiC_CS"/>
</dbReference>
<reference evidence="10" key="1">
    <citation type="submission" date="2016-06" db="EMBL/GenBank/DDBJ databases">
        <authorList>
            <person name="Szabo Gitta"/>
        </authorList>
    </citation>
    <scope>NUCLEOTIDE SEQUENCE [LARGE SCALE GENOMIC DNA]</scope>
</reference>
<dbReference type="Pfam" id="PF00639">
    <property type="entry name" value="Rotamase"/>
    <property type="match status" value="2"/>
</dbReference>
<comment type="subcellular location">
    <subcellularLocation>
        <location evidence="7">Periplasm</location>
    </subcellularLocation>
    <text evidence="7">Is capable of associating with the outer membrane.</text>
</comment>
<accession>A0A1C3L3V3</accession>
<dbReference type="SUPFAM" id="SSF54534">
    <property type="entry name" value="FKBP-like"/>
    <property type="match status" value="2"/>
</dbReference>
<protein>
    <recommendedName>
        <fullName evidence="7">Chaperone SurA</fullName>
    </recommendedName>
    <alternativeName>
        <fullName evidence="7">Peptidyl-prolyl cis-trans isomerase SurA</fullName>
        <shortName evidence="7">PPIase SurA</shortName>
        <ecNumber evidence="7">5.2.1.8</ecNumber>
    </alternativeName>
    <alternativeName>
        <fullName evidence="7">Rotamase SurA</fullName>
    </alternativeName>
</protein>
<feature type="domain" description="PpiC" evidence="8">
    <location>
        <begin position="170"/>
        <end position="257"/>
    </location>
</feature>
<evidence type="ECO:0000313" key="9">
    <source>
        <dbReference type="EMBL" id="SBT81935.1"/>
    </source>
</evidence>
<evidence type="ECO:0000256" key="2">
    <source>
        <dbReference type="ARBA" id="ARBA00022737"/>
    </source>
</evidence>
<comment type="domain">
    <text evidence="7">The PPIase activity resides only in the second parvulin domain. The N-terminal region and the C-terminal tail are necessary and sufficient for the chaperone activity of SurA. The PPIase activity is dispensable for SurA to function as a chaperone. The N-terminal region and the C-terminal tail are also required for porin recognition.</text>
</comment>
<dbReference type="Gene3D" id="3.10.50.40">
    <property type="match status" value="2"/>
</dbReference>
<evidence type="ECO:0000256" key="7">
    <source>
        <dbReference type="HAMAP-Rule" id="MF_01183"/>
    </source>
</evidence>
<keyword evidence="5 7" id="KW-0143">Chaperone</keyword>
<evidence type="ECO:0000313" key="10">
    <source>
        <dbReference type="Proteomes" id="UP000092809"/>
    </source>
</evidence>
<dbReference type="SUPFAM" id="SSF109998">
    <property type="entry name" value="Triger factor/SurA peptide-binding domain-like"/>
    <property type="match status" value="1"/>
</dbReference>